<dbReference type="AlphaFoldDB" id="A0A7Y0U1F6"/>
<dbReference type="PIRSF" id="PIRSF006221">
    <property type="entry name" value="Ketosamine-3-kinase"/>
    <property type="match status" value="1"/>
</dbReference>
<dbReference type="InterPro" id="IPR011009">
    <property type="entry name" value="Kinase-like_dom_sf"/>
</dbReference>
<dbReference type="Gene3D" id="1.20.1270.240">
    <property type="match status" value="1"/>
</dbReference>
<keyword evidence="1" id="KW-0418">Kinase</keyword>
<proteinExistence type="inferred from homology"/>
<dbReference type="PANTHER" id="PTHR12149">
    <property type="entry name" value="FRUCTOSAMINE 3 KINASE-RELATED PROTEIN"/>
    <property type="match status" value="1"/>
</dbReference>
<evidence type="ECO:0000313" key="3">
    <source>
        <dbReference type="Proteomes" id="UP000578252"/>
    </source>
</evidence>
<comment type="similarity">
    <text evidence="1">Belongs to the fructosamine kinase family.</text>
</comment>
<dbReference type="Gene3D" id="1.10.510.10">
    <property type="entry name" value="Transferase(Phosphotransferase) domain 1"/>
    <property type="match status" value="1"/>
</dbReference>
<accession>A0A7Y0U1F6</accession>
<dbReference type="Pfam" id="PF03881">
    <property type="entry name" value="Fructosamin_kin"/>
    <property type="match status" value="1"/>
</dbReference>
<dbReference type="GO" id="GO:0016301">
    <property type="term" value="F:kinase activity"/>
    <property type="evidence" value="ECO:0007669"/>
    <property type="project" value="UniProtKB-UniRule"/>
</dbReference>
<keyword evidence="1 2" id="KW-0808">Transferase</keyword>
<evidence type="ECO:0000313" key="2">
    <source>
        <dbReference type="EMBL" id="NMW65139.1"/>
    </source>
</evidence>
<organism evidence="2 3">
    <name type="scientific">Mobiluncus mulieris</name>
    <dbReference type="NCBI Taxonomy" id="2052"/>
    <lineage>
        <taxon>Bacteria</taxon>
        <taxon>Bacillati</taxon>
        <taxon>Actinomycetota</taxon>
        <taxon>Actinomycetes</taxon>
        <taxon>Actinomycetales</taxon>
        <taxon>Actinomycetaceae</taxon>
        <taxon>Mobiluncus</taxon>
    </lineage>
</organism>
<dbReference type="PANTHER" id="PTHR12149:SF8">
    <property type="entry name" value="PROTEIN-RIBULOSAMINE 3-KINASE"/>
    <property type="match status" value="1"/>
</dbReference>
<dbReference type="RefSeq" id="WP_169771943.1">
    <property type="nucleotide sequence ID" value="NZ_JABCUR010000004.1"/>
</dbReference>
<name>A0A7Y0U1F6_9ACTO</name>
<comment type="caution">
    <text evidence="2">The sequence shown here is derived from an EMBL/GenBank/DDBJ whole genome shotgun (WGS) entry which is preliminary data.</text>
</comment>
<dbReference type="EMBL" id="JABCUR010000004">
    <property type="protein sequence ID" value="NMW65139.1"/>
    <property type="molecule type" value="Genomic_DNA"/>
</dbReference>
<dbReference type="SUPFAM" id="SSF56112">
    <property type="entry name" value="Protein kinase-like (PK-like)"/>
    <property type="match status" value="1"/>
</dbReference>
<dbReference type="InterPro" id="IPR016477">
    <property type="entry name" value="Fructo-/Ketosamine-3-kinase"/>
</dbReference>
<sequence>MNQAASVRHNSANLEVRTFLIMMILVFRFQSKTHRAAMLKNMSKAEFLKQGTPQALAYEAASLEWLDQANGARIVKMLRHDHAGLHLELLEDGFQSPKAAHEFGSALAATHAAGAPGWGAAPPAWDSEQAFKGLMPMSVVPAGKDFPYQSFGTWLSAQRLQPVAEAAAKHGDLPPKLMTRFEKLYHVLQTGEFDSPQPQLVKTPAARLHGDLWAGNLCWTRPGIVLIDPSAYGGHAETDLAECEVFSTPYINEIYAGYQSVSPLSPGWKERLSLHQLYMMTLHLALFGGGYLHAVSRILQQYT</sequence>
<evidence type="ECO:0000256" key="1">
    <source>
        <dbReference type="PIRNR" id="PIRNR006221"/>
    </source>
</evidence>
<gene>
    <name evidence="2" type="ORF">HHJ78_06255</name>
</gene>
<dbReference type="Proteomes" id="UP000578252">
    <property type="component" value="Unassembled WGS sequence"/>
</dbReference>
<protein>
    <submittedName>
        <fullName evidence="2">Phosphotransferase</fullName>
    </submittedName>
</protein>
<reference evidence="2 3" key="1">
    <citation type="submission" date="2020-04" db="EMBL/GenBank/DDBJ databases">
        <title>Antimicrobial susceptibility and clonality of vaginal-derived multi-drug resistant Mobiluncus isolates in China.</title>
        <authorList>
            <person name="Zhang X."/>
        </authorList>
    </citation>
    <scope>NUCLEOTIDE SEQUENCE [LARGE SCALE GENOMIC DNA]</scope>
    <source>
        <strain evidence="2 3">13</strain>
    </source>
</reference>